<dbReference type="EMBL" id="QBKR01000028">
    <property type="protein sequence ID" value="PTX53671.1"/>
    <property type="molecule type" value="Genomic_DNA"/>
</dbReference>
<reference evidence="2 3" key="1">
    <citation type="submission" date="2018-04" db="EMBL/GenBank/DDBJ databases">
        <title>Genomic Encyclopedia of Archaeal and Bacterial Type Strains, Phase II (KMG-II): from individual species to whole genera.</title>
        <authorList>
            <person name="Goeker M."/>
        </authorList>
    </citation>
    <scope>NUCLEOTIDE SEQUENCE [LARGE SCALE GENOMIC DNA]</scope>
    <source>
        <strain evidence="2 3">DSM 45787</strain>
    </source>
</reference>
<name>A0A2T6BC53_9BACL</name>
<organism evidence="2 3">
    <name type="scientific">Melghirimyces profundicolus</name>
    <dbReference type="NCBI Taxonomy" id="1242148"/>
    <lineage>
        <taxon>Bacteria</taxon>
        <taxon>Bacillati</taxon>
        <taxon>Bacillota</taxon>
        <taxon>Bacilli</taxon>
        <taxon>Bacillales</taxon>
        <taxon>Thermoactinomycetaceae</taxon>
        <taxon>Melghirimyces</taxon>
    </lineage>
</organism>
<keyword evidence="3" id="KW-1185">Reference proteome</keyword>
<protein>
    <submittedName>
        <fullName evidence="2">Putative membrane protein</fullName>
    </submittedName>
</protein>
<feature type="transmembrane region" description="Helical" evidence="1">
    <location>
        <begin position="12"/>
        <end position="31"/>
    </location>
</feature>
<comment type="caution">
    <text evidence="2">The sequence shown here is derived from an EMBL/GenBank/DDBJ whole genome shotgun (WGS) entry which is preliminary data.</text>
</comment>
<dbReference type="Pfam" id="PF10011">
    <property type="entry name" value="DUF2254"/>
    <property type="match status" value="1"/>
</dbReference>
<sequence length="437" mass="50587">MIKFWIRLRQKFWFLPILFSFLALFAAYLTVELDRVLSIEQKKTWFFQALLTDIDLAKIILSSLAVAIFTMITITFSSIMVVLTTYTSQYSPRTLQNFISDRITQRVLGVFVAGFIYTLFILLFLNRAQPKTLLITPTFAVNIAIACLAFFVYFIHHVATWIQVNNLISQLTERTLKSMASHFNTVLGEERPPENMDTLFRRTDLQPVIARDSGYIQYIDVAGMIHIAAIDDVVIVMEKSVGDFVTKGTKIFSYRRCSKREINVLEYLDFIVLGNERTAVQDIEFGLHQLVEIALRAVSPGINDPHTAVNCINRIGTILTMLSRYSIARPYHYDDHRQLRLILRLQSFSYFLYKSFYQIRYYASGDLTVMEGIITVLQMIAEAGSPDIKKTVWDFSRYITEGINTSELMDWDKYYLNNRLRHLAVTTGFESEYRPVE</sequence>
<keyword evidence="1" id="KW-0472">Membrane</keyword>
<proteinExistence type="predicted"/>
<dbReference type="InterPro" id="IPR018723">
    <property type="entry name" value="DUF2254_membrane"/>
</dbReference>
<feature type="transmembrane region" description="Helical" evidence="1">
    <location>
        <begin position="59"/>
        <end position="86"/>
    </location>
</feature>
<dbReference type="Proteomes" id="UP000244240">
    <property type="component" value="Unassembled WGS sequence"/>
</dbReference>
<evidence type="ECO:0000256" key="1">
    <source>
        <dbReference type="SAM" id="Phobius"/>
    </source>
</evidence>
<evidence type="ECO:0000313" key="2">
    <source>
        <dbReference type="EMBL" id="PTX53671.1"/>
    </source>
</evidence>
<keyword evidence="1" id="KW-0812">Transmembrane</keyword>
<evidence type="ECO:0000313" key="3">
    <source>
        <dbReference type="Proteomes" id="UP000244240"/>
    </source>
</evidence>
<accession>A0A2T6BC53</accession>
<dbReference type="RefSeq" id="WP_170109713.1">
    <property type="nucleotide sequence ID" value="NZ_QBKR01000028.1"/>
</dbReference>
<feature type="transmembrane region" description="Helical" evidence="1">
    <location>
        <begin position="132"/>
        <end position="155"/>
    </location>
</feature>
<feature type="transmembrane region" description="Helical" evidence="1">
    <location>
        <begin position="107"/>
        <end position="126"/>
    </location>
</feature>
<gene>
    <name evidence="2" type="ORF">C8P63_12834</name>
</gene>
<keyword evidence="1" id="KW-1133">Transmembrane helix</keyword>
<dbReference type="AlphaFoldDB" id="A0A2T6BC53"/>